<organism evidence="1 2">
    <name type="scientific">Aeromonas phage PX29</name>
    <dbReference type="NCBI Taxonomy" id="926067"/>
    <lineage>
        <taxon>Viruses</taxon>
        <taxon>Duplodnaviria</taxon>
        <taxon>Heunggongvirae</taxon>
        <taxon>Uroviricota</taxon>
        <taxon>Caudoviricetes</taxon>
        <taxon>Pantevenvirales</taxon>
        <taxon>Straboviridae</taxon>
        <taxon>Angelvirus</taxon>
        <taxon>Angelvirus px29</taxon>
    </lineage>
</organism>
<dbReference type="Gene3D" id="1.10.357.40">
    <property type="entry name" value="YbiA-like"/>
    <property type="match status" value="1"/>
</dbReference>
<evidence type="ECO:0000313" key="1">
    <source>
        <dbReference type="EMBL" id="ADQ52970.1"/>
    </source>
</evidence>
<dbReference type="KEGG" id="vg:18560175"/>
<dbReference type="GeneID" id="18560175"/>
<accession>E5DQI4</accession>
<name>E5DQI4_9CAUD</name>
<dbReference type="OrthoDB" id="20109at10239"/>
<reference evidence="1 2" key="1">
    <citation type="journal article" date="2010" name="Virol. J.">
        <title>Genomes of the T4-related bacteriophages as windows on microbial genome evolution.</title>
        <authorList>
            <person name="Petrov V.M."/>
            <person name="Ratnayaka S."/>
            <person name="Nolan J.M."/>
            <person name="Miller E.S."/>
            <person name="Karam J.D."/>
        </authorList>
    </citation>
    <scope>NUCLEOTIDE SEQUENCE [LARGE SCALE GENOMIC DNA]</scope>
</reference>
<dbReference type="RefSeq" id="YP_009011680.1">
    <property type="nucleotide sequence ID" value="NC_023688.1"/>
</dbReference>
<sequence>MLDIHISSPYPGNALSNLAHNSFVFDDVQCGGIEGLLQSLKFQELDKQIRVAAMSGTAAKFRGAKKKWYNDQTLYWKGVPFSRHSEAYQNLLDNAYDEMFVQNESFRKALTESKNAVLSHSIGHTDPFRTILTVEEFLCRLNRLRSLLLVAVNG</sequence>
<dbReference type="Proteomes" id="UP000008726">
    <property type="component" value="Segment"/>
</dbReference>
<dbReference type="InterPro" id="IPR012596">
    <property type="entry name" value="Phage_T4_Y12G"/>
</dbReference>
<gene>
    <name evidence="1" type="primary">30.3</name>
    <name evidence="1" type="ORF">PX29p251</name>
</gene>
<protein>
    <submittedName>
        <fullName evidence="1">Uncharacterized protein 30.3</fullName>
    </submittedName>
</protein>
<dbReference type="EMBL" id="GU396103">
    <property type="protein sequence ID" value="ADQ52970.1"/>
    <property type="molecule type" value="Genomic_DNA"/>
</dbReference>
<dbReference type="Pfam" id="PF08010">
    <property type="entry name" value="Phage_30_3"/>
    <property type="match status" value="1"/>
</dbReference>
<evidence type="ECO:0000313" key="2">
    <source>
        <dbReference type="Proteomes" id="UP000008726"/>
    </source>
</evidence>
<proteinExistence type="predicted"/>
<dbReference type="SUPFAM" id="SSF143990">
    <property type="entry name" value="YbiA-like"/>
    <property type="match status" value="1"/>
</dbReference>
<keyword evidence="2" id="KW-1185">Reference proteome</keyword>
<dbReference type="InterPro" id="IPR037238">
    <property type="entry name" value="YbiA-like_sf"/>
</dbReference>